<dbReference type="PANTHER" id="PTHR33875:SF2">
    <property type="entry name" value="ACR183CP"/>
    <property type="match status" value="1"/>
</dbReference>
<dbReference type="EnsemblMetazoa" id="G7880.4">
    <property type="protein sequence ID" value="G7880.4:cds"/>
    <property type="gene ID" value="G7880"/>
</dbReference>
<dbReference type="Proteomes" id="UP000005408">
    <property type="component" value="Unassembled WGS sequence"/>
</dbReference>
<dbReference type="InterPro" id="IPR036249">
    <property type="entry name" value="Thioredoxin-like_sf"/>
</dbReference>
<feature type="signal peptide" evidence="1">
    <location>
        <begin position="1"/>
        <end position="22"/>
    </location>
</feature>
<evidence type="ECO:0000256" key="1">
    <source>
        <dbReference type="SAM" id="SignalP"/>
    </source>
</evidence>
<dbReference type="SUPFAM" id="SSF52833">
    <property type="entry name" value="Thioredoxin-like"/>
    <property type="match status" value="1"/>
</dbReference>
<dbReference type="PANTHER" id="PTHR33875">
    <property type="entry name" value="OS09G0542200 PROTEIN"/>
    <property type="match status" value="1"/>
</dbReference>
<evidence type="ECO:0000313" key="3">
    <source>
        <dbReference type="Proteomes" id="UP000005408"/>
    </source>
</evidence>
<dbReference type="AlphaFoldDB" id="A0A8W8NSN8"/>
<keyword evidence="1" id="KW-0732">Signal</keyword>
<protein>
    <recommendedName>
        <fullName evidence="4">Thioredoxin-like fold domain-containing protein</fullName>
    </recommendedName>
</protein>
<evidence type="ECO:0008006" key="4">
    <source>
        <dbReference type="Google" id="ProtNLM"/>
    </source>
</evidence>
<evidence type="ECO:0000313" key="2">
    <source>
        <dbReference type="EnsemblMetazoa" id="G7880.4:cds"/>
    </source>
</evidence>
<keyword evidence="3" id="KW-1185">Reference proteome</keyword>
<organism evidence="2 3">
    <name type="scientific">Magallana gigas</name>
    <name type="common">Pacific oyster</name>
    <name type="synonym">Crassostrea gigas</name>
    <dbReference type="NCBI Taxonomy" id="29159"/>
    <lineage>
        <taxon>Eukaryota</taxon>
        <taxon>Metazoa</taxon>
        <taxon>Spiralia</taxon>
        <taxon>Lophotrochozoa</taxon>
        <taxon>Mollusca</taxon>
        <taxon>Bivalvia</taxon>
        <taxon>Autobranchia</taxon>
        <taxon>Pteriomorphia</taxon>
        <taxon>Ostreida</taxon>
        <taxon>Ostreoidea</taxon>
        <taxon>Ostreidae</taxon>
        <taxon>Magallana</taxon>
    </lineage>
</organism>
<accession>A0A8W8NSN8</accession>
<dbReference type="CDD" id="cd02972">
    <property type="entry name" value="DsbA_family"/>
    <property type="match status" value="1"/>
</dbReference>
<sequence>MVSNIFVGFMIVLGTQIIGSIGDDHAIATSACIGLSSTRRYTTAIPRDCHGGKSCKDICSSVKTMDETNGGYGAPKCFNALHIYPDGDLDLSLEDLDLQVDSDADGVDRHEESQSNNLTDLQLHAFFDPLCPDSKQAFPTLLQVANHYGPDVLTLRLHMFPLPYHRNSFLASMGTEAVYQLASSPSAVFDWVAKIYDNIYPLSNAPTKHMSETDVTNMLGDIAAQLGIQKSQFLHKMADAWVDMNIRMDWKYGCTRGVSGTPLYAINGVVKVIDKAWSLTDWIGVLDPLVRKSYVFHVPNCRHVHKIIDTYACKCTFKVR</sequence>
<proteinExistence type="predicted"/>
<name>A0A8W8NSN8_MAGGI</name>
<dbReference type="Gene3D" id="3.40.30.10">
    <property type="entry name" value="Glutaredoxin"/>
    <property type="match status" value="1"/>
</dbReference>
<reference evidence="2" key="1">
    <citation type="submission" date="2022-08" db="UniProtKB">
        <authorList>
            <consortium name="EnsemblMetazoa"/>
        </authorList>
    </citation>
    <scope>IDENTIFICATION</scope>
    <source>
        <strain evidence="2">05x7-T-G4-1.051#20</strain>
    </source>
</reference>
<feature type="chain" id="PRO_5036451621" description="Thioredoxin-like fold domain-containing protein" evidence="1">
    <location>
        <begin position="23"/>
        <end position="320"/>
    </location>
</feature>